<evidence type="ECO:0000313" key="3">
    <source>
        <dbReference type="Proteomes" id="UP000245618"/>
    </source>
</evidence>
<feature type="transmembrane region" description="Helical" evidence="1">
    <location>
        <begin position="6"/>
        <end position="23"/>
    </location>
</feature>
<name>A0A2U1JKS2_9FLAO</name>
<comment type="caution">
    <text evidence="2">The sequence shown here is derived from an EMBL/GenBank/DDBJ whole genome shotgun (WGS) entry which is preliminary data.</text>
</comment>
<accession>A0A2U1JKS2</accession>
<dbReference type="Proteomes" id="UP000245618">
    <property type="component" value="Unassembled WGS sequence"/>
</dbReference>
<keyword evidence="1" id="KW-0472">Membrane</keyword>
<feature type="transmembrane region" description="Helical" evidence="1">
    <location>
        <begin position="96"/>
        <end position="117"/>
    </location>
</feature>
<evidence type="ECO:0008006" key="4">
    <source>
        <dbReference type="Google" id="ProtNLM"/>
    </source>
</evidence>
<protein>
    <recommendedName>
        <fullName evidence="4">DUF4199 domain-containing protein</fullName>
    </recommendedName>
</protein>
<evidence type="ECO:0000256" key="1">
    <source>
        <dbReference type="SAM" id="Phobius"/>
    </source>
</evidence>
<dbReference type="EMBL" id="QCZH01000032">
    <property type="protein sequence ID" value="PWA05750.1"/>
    <property type="molecule type" value="Genomic_DNA"/>
</dbReference>
<dbReference type="AlphaFoldDB" id="A0A2U1JKS2"/>
<reference evidence="2 3" key="1">
    <citation type="submission" date="2018-04" db="EMBL/GenBank/DDBJ databases">
        <title>Flavobacterium sp. nov., isolated from glacier ice.</title>
        <authorList>
            <person name="Liu Q."/>
            <person name="Xin Y.-H."/>
        </authorList>
    </citation>
    <scope>NUCLEOTIDE SEQUENCE [LARGE SCALE GENOMIC DNA]</scope>
    <source>
        <strain evidence="2 3">LB2P30</strain>
    </source>
</reference>
<keyword evidence="1" id="KW-1133">Transmembrane helix</keyword>
<keyword evidence="3" id="KW-1185">Reference proteome</keyword>
<organism evidence="2 3">
    <name type="scientific">Flavobacterium laiguense</name>
    <dbReference type="NCBI Taxonomy" id="2169409"/>
    <lineage>
        <taxon>Bacteria</taxon>
        <taxon>Pseudomonadati</taxon>
        <taxon>Bacteroidota</taxon>
        <taxon>Flavobacteriia</taxon>
        <taxon>Flavobacteriales</taxon>
        <taxon>Flavobacteriaceae</taxon>
        <taxon>Flavobacterium</taxon>
    </lineage>
</organism>
<sequence>MKKIIIFLFIQLTFILWLLYFYKSRSKIKLSNSRIAFYSSVFFYFSIIVLVIITKISLRNNLDSFDLNEDGFFSGNEITDDQRKALENVSSDTGPTFAPIIGILYSLIYFSILYISLKIFREEK</sequence>
<feature type="transmembrane region" description="Helical" evidence="1">
    <location>
        <begin position="35"/>
        <end position="58"/>
    </location>
</feature>
<evidence type="ECO:0000313" key="2">
    <source>
        <dbReference type="EMBL" id="PWA05750.1"/>
    </source>
</evidence>
<keyword evidence="1" id="KW-0812">Transmembrane</keyword>
<gene>
    <name evidence="2" type="ORF">DB891_16655</name>
</gene>
<proteinExistence type="predicted"/>